<evidence type="ECO:0000256" key="1">
    <source>
        <dbReference type="ARBA" id="ARBA00023125"/>
    </source>
</evidence>
<keyword evidence="4" id="KW-1185">Reference proteome</keyword>
<dbReference type="RefSeq" id="WP_138987467.1">
    <property type="nucleotide sequence ID" value="NZ_CP043869.1"/>
</dbReference>
<dbReference type="Pfam" id="PF13495">
    <property type="entry name" value="Phage_int_SAM_4"/>
    <property type="match status" value="1"/>
</dbReference>
<feature type="domain" description="Integrase SAM-like N-terminal" evidence="2">
    <location>
        <begin position="3"/>
        <end position="43"/>
    </location>
</feature>
<dbReference type="Gene3D" id="1.10.150.130">
    <property type="match status" value="1"/>
</dbReference>
<reference evidence="3 4" key="1">
    <citation type="journal article" date="2019" name="Biochem. Eng. J.">
        <title>Metabolic engineering of the marine bacteria Neptunomonas concharum for the production of acetoin and meso-2,3-butanediol from acetate.</title>
        <authorList>
            <person name="Li W."/>
            <person name="Pu N."/>
            <person name="Liu C.-X."/>
            <person name="Yuan Q.-P."/>
            <person name="Li Z.-J."/>
        </authorList>
    </citation>
    <scope>NUCLEOTIDE SEQUENCE [LARGE SCALE GENOMIC DNA]</scope>
    <source>
        <strain evidence="3 4">JCM17730</strain>
    </source>
</reference>
<evidence type="ECO:0000313" key="4">
    <source>
        <dbReference type="Proteomes" id="UP000324760"/>
    </source>
</evidence>
<name>A0A5P1RGU4_9GAMM</name>
<dbReference type="AlphaFoldDB" id="A0A5P1RGU4"/>
<accession>A0A5P1RGU4</accession>
<dbReference type="EMBL" id="CP043869">
    <property type="protein sequence ID" value="QEQ98385.1"/>
    <property type="molecule type" value="Genomic_DNA"/>
</dbReference>
<proteinExistence type="predicted"/>
<dbReference type="InterPro" id="IPR010998">
    <property type="entry name" value="Integrase_recombinase_N"/>
</dbReference>
<dbReference type="OrthoDB" id="9801717at2"/>
<dbReference type="InterPro" id="IPR004107">
    <property type="entry name" value="Integrase_SAM-like_N"/>
</dbReference>
<dbReference type="KEGG" id="ncu:F0U83_08795"/>
<keyword evidence="1" id="KW-0238">DNA-binding</keyword>
<evidence type="ECO:0000259" key="2">
    <source>
        <dbReference type="Pfam" id="PF13495"/>
    </source>
</evidence>
<dbReference type="GO" id="GO:0003677">
    <property type="term" value="F:DNA binding"/>
    <property type="evidence" value="ECO:0007669"/>
    <property type="project" value="UniProtKB-KW"/>
</dbReference>
<evidence type="ECO:0000313" key="3">
    <source>
        <dbReference type="EMBL" id="QEQ98385.1"/>
    </source>
</evidence>
<dbReference type="Proteomes" id="UP000324760">
    <property type="component" value="Chromosome"/>
</dbReference>
<sequence>MWAKEVEDFLTSLAVDKKVASSTQNQALNALVFLYREVLKQPFEYQVDAIRSTKPKKIPVVLSRHEVKSVLAQLKDTH</sequence>
<organism evidence="3 4">
    <name type="scientific">Neptunomonas concharum</name>
    <dbReference type="NCBI Taxonomy" id="1031538"/>
    <lineage>
        <taxon>Bacteria</taxon>
        <taxon>Pseudomonadati</taxon>
        <taxon>Pseudomonadota</taxon>
        <taxon>Gammaproteobacteria</taxon>
        <taxon>Oceanospirillales</taxon>
        <taxon>Oceanospirillaceae</taxon>
        <taxon>Neptunomonas</taxon>
    </lineage>
</organism>
<dbReference type="GO" id="GO:0015074">
    <property type="term" value="P:DNA integration"/>
    <property type="evidence" value="ECO:0007669"/>
    <property type="project" value="InterPro"/>
</dbReference>
<gene>
    <name evidence="3" type="ORF">F0U83_08795</name>
</gene>
<protein>
    <recommendedName>
        <fullName evidence="2">Integrase SAM-like N-terminal domain-containing protein</fullName>
    </recommendedName>
</protein>